<accession>A0A0A6RMM4</accession>
<dbReference type="InterPro" id="IPR013785">
    <property type="entry name" value="Aldolase_TIM"/>
</dbReference>
<gene>
    <name evidence="7" type="ORF">PN36_31840</name>
</gene>
<organism evidence="7 8">
    <name type="scientific">Candidatus Thiomargarita nelsonii</name>
    <dbReference type="NCBI Taxonomy" id="1003181"/>
    <lineage>
        <taxon>Bacteria</taxon>
        <taxon>Pseudomonadati</taxon>
        <taxon>Pseudomonadota</taxon>
        <taxon>Gammaproteobacteria</taxon>
        <taxon>Thiotrichales</taxon>
        <taxon>Thiotrichaceae</taxon>
        <taxon>Thiomargarita</taxon>
    </lineage>
</organism>
<evidence type="ECO:0000256" key="1">
    <source>
        <dbReference type="ARBA" id="ARBA00001966"/>
    </source>
</evidence>
<name>A0A0A6RMM4_9GAMM</name>
<comment type="caution">
    <text evidence="7">The sequence shown here is derived from an EMBL/GenBank/DDBJ whole genome shotgun (WGS) entry which is preliminary data.</text>
</comment>
<keyword evidence="8" id="KW-1185">Reference proteome</keyword>
<dbReference type="PANTHER" id="PTHR43306:SF1">
    <property type="entry name" value="7,8-DIHYDRO-6-HYDROXYMETHYLPTERIN DIMETHYLTRANSFERASE"/>
    <property type="match status" value="1"/>
</dbReference>
<evidence type="ECO:0000313" key="8">
    <source>
        <dbReference type="Proteomes" id="UP000030428"/>
    </source>
</evidence>
<dbReference type="SFLD" id="SFLDS00029">
    <property type="entry name" value="Radical_SAM"/>
    <property type="match status" value="1"/>
</dbReference>
<dbReference type="Pfam" id="PF23545">
    <property type="entry name" value="Zn_ribbon_HMPTM"/>
    <property type="match status" value="1"/>
</dbReference>
<dbReference type="Proteomes" id="UP000030428">
    <property type="component" value="Unassembled WGS sequence"/>
</dbReference>
<proteinExistence type="predicted"/>
<reference evidence="7 8" key="1">
    <citation type="journal article" date="2016" name="Front. Microbiol.">
        <title>Single-Cell (Meta-)Genomics of a Dimorphic Candidatus Thiomargarita nelsonii Reveals Genomic Plasticity.</title>
        <authorList>
            <person name="Flood B.E."/>
            <person name="Fliss P."/>
            <person name="Jones D.S."/>
            <person name="Dick G.J."/>
            <person name="Jain S."/>
            <person name="Kaster A.K."/>
            <person name="Winkel M."/>
            <person name="Mussmann M."/>
            <person name="Bailey J."/>
        </authorList>
    </citation>
    <scope>NUCLEOTIDE SEQUENCE [LARGE SCALE GENOMIC DNA]</scope>
    <source>
        <strain evidence="7">Hydrate Ridge</strain>
    </source>
</reference>
<comment type="cofactor">
    <cofactor evidence="1">
        <name>[4Fe-4S] cluster</name>
        <dbReference type="ChEBI" id="CHEBI:49883"/>
    </cofactor>
</comment>
<evidence type="ECO:0000313" key="7">
    <source>
        <dbReference type="EMBL" id="KHD05076.1"/>
    </source>
</evidence>
<dbReference type="InterPro" id="IPR007197">
    <property type="entry name" value="rSAM"/>
</dbReference>
<keyword evidence="3" id="KW-0479">Metal-binding</keyword>
<keyword evidence="5" id="KW-0411">Iron-sulfur</keyword>
<dbReference type="InterPro" id="IPR034474">
    <property type="entry name" value="Methyltransferase_Class_D"/>
</dbReference>
<dbReference type="GO" id="GO:0051536">
    <property type="term" value="F:iron-sulfur cluster binding"/>
    <property type="evidence" value="ECO:0007669"/>
    <property type="project" value="UniProtKB-KW"/>
</dbReference>
<dbReference type="PANTHER" id="PTHR43306">
    <property type="entry name" value="7,8-DIHYDRO-6-HYDROXYMETHYLPTERIN DIMETHYLTRANSFERASE"/>
    <property type="match status" value="1"/>
</dbReference>
<dbReference type="SMART" id="SM00729">
    <property type="entry name" value="Elp3"/>
    <property type="match status" value="1"/>
</dbReference>
<dbReference type="GO" id="GO:0046872">
    <property type="term" value="F:metal ion binding"/>
    <property type="evidence" value="ECO:0007669"/>
    <property type="project" value="UniProtKB-KW"/>
</dbReference>
<dbReference type="InterPro" id="IPR058240">
    <property type="entry name" value="rSAM_sf"/>
</dbReference>
<dbReference type="AlphaFoldDB" id="A0A0A6RMM4"/>
<evidence type="ECO:0000259" key="6">
    <source>
        <dbReference type="PROSITE" id="PS51918"/>
    </source>
</evidence>
<keyword evidence="4" id="KW-0408">Iron</keyword>
<dbReference type="PROSITE" id="PS51918">
    <property type="entry name" value="RADICAL_SAM"/>
    <property type="match status" value="1"/>
</dbReference>
<dbReference type="InterPro" id="IPR006638">
    <property type="entry name" value="Elp3/MiaA/NifB-like_rSAM"/>
</dbReference>
<dbReference type="GO" id="GO:0003824">
    <property type="term" value="F:catalytic activity"/>
    <property type="evidence" value="ECO:0007669"/>
    <property type="project" value="InterPro"/>
</dbReference>
<evidence type="ECO:0000256" key="3">
    <source>
        <dbReference type="ARBA" id="ARBA00022723"/>
    </source>
</evidence>
<dbReference type="CDD" id="cd01335">
    <property type="entry name" value="Radical_SAM"/>
    <property type="match status" value="1"/>
</dbReference>
<evidence type="ECO:0000256" key="5">
    <source>
        <dbReference type="ARBA" id="ARBA00023014"/>
    </source>
</evidence>
<sequence length="471" mass="54084">MPYYAEDYDLYLTATQSFCHKCNNLHRLIDTHIVTKNNEVFLRKFCPKCGETMVKISTDYEYYKRCNDYLKKPDLPEKHLTKVLKGCPFDCGVCPQHQNHACLALFNITDECNMKCNICYYAAEPGLGNHRSMETIEQMLATLLETESEPDLIQVTGGEPTTHPEIVEILRYLKKSPVRHLMLNTNGIKIAKDEEFVKALKSLGGGFEVYLQFDSLNSDVLKDLRARDMLDIRLSALAMLEKYNISTTLVTVVKKGINDHEIPEVIKFSRKYRCVRGVVFQPVQEAGRINARDDFRLTLSEIRQRIIEDEDNPFNDEDMIPLPCDPHKISVGYAAKMMDEKLYANLMPVTGKLPKELLTDQKGTITFEQDREFVKTVVETVSLDTAMGEGILKDKIKQKLFCCWPNFLCPADMGYENVYRIVIMEFSDIVNFDSINIKRECNFMIEPNRTIPFSTYNMGIEFSHGKKNAAS</sequence>
<dbReference type="EMBL" id="JSZA02000262">
    <property type="protein sequence ID" value="KHD05076.1"/>
    <property type="molecule type" value="Genomic_DNA"/>
</dbReference>
<feature type="domain" description="Radical SAM core" evidence="6">
    <location>
        <begin position="95"/>
        <end position="317"/>
    </location>
</feature>
<dbReference type="Pfam" id="PF04055">
    <property type="entry name" value="Radical_SAM"/>
    <property type="match status" value="1"/>
</dbReference>
<dbReference type="SUPFAM" id="SSF102114">
    <property type="entry name" value="Radical SAM enzymes"/>
    <property type="match status" value="1"/>
</dbReference>
<evidence type="ECO:0000256" key="4">
    <source>
        <dbReference type="ARBA" id="ARBA00023004"/>
    </source>
</evidence>
<dbReference type="Gene3D" id="3.20.20.70">
    <property type="entry name" value="Aldolase class I"/>
    <property type="match status" value="1"/>
</dbReference>
<dbReference type="InterPro" id="IPR056488">
    <property type="entry name" value="Zn_ribbon_HMPTM"/>
</dbReference>
<evidence type="ECO:0000256" key="2">
    <source>
        <dbReference type="ARBA" id="ARBA00022691"/>
    </source>
</evidence>
<dbReference type="SFLD" id="SFLDG01067">
    <property type="entry name" value="SPASM/twitch_domain_containing"/>
    <property type="match status" value="1"/>
</dbReference>
<keyword evidence="2" id="KW-0949">S-adenosyl-L-methionine</keyword>
<protein>
    <recommendedName>
        <fullName evidence="6">Radical SAM core domain-containing protein</fullName>
    </recommendedName>
</protein>